<dbReference type="AlphaFoldDB" id="A0A6J4KWF1"/>
<evidence type="ECO:0000313" key="2">
    <source>
        <dbReference type="EMBL" id="CAA9317329.1"/>
    </source>
</evidence>
<organism evidence="2">
    <name type="scientific">uncultured Frankineae bacterium</name>
    <dbReference type="NCBI Taxonomy" id="437475"/>
    <lineage>
        <taxon>Bacteria</taxon>
        <taxon>Bacillati</taxon>
        <taxon>Actinomycetota</taxon>
        <taxon>Actinomycetes</taxon>
        <taxon>Frankiales</taxon>
        <taxon>environmental samples</taxon>
    </lineage>
</organism>
<dbReference type="Pfam" id="PF00561">
    <property type="entry name" value="Abhydrolase_1"/>
    <property type="match status" value="1"/>
</dbReference>
<dbReference type="SUPFAM" id="SSF53474">
    <property type="entry name" value="alpha/beta-Hydrolases"/>
    <property type="match status" value="1"/>
</dbReference>
<name>A0A6J4KWF1_9ACTN</name>
<dbReference type="InterPro" id="IPR000073">
    <property type="entry name" value="AB_hydrolase_1"/>
</dbReference>
<dbReference type="Gene3D" id="3.40.50.1820">
    <property type="entry name" value="alpha/beta hydrolase"/>
    <property type="match status" value="1"/>
</dbReference>
<dbReference type="GO" id="GO:0003824">
    <property type="term" value="F:catalytic activity"/>
    <property type="evidence" value="ECO:0007669"/>
    <property type="project" value="UniProtKB-ARBA"/>
</dbReference>
<proteinExistence type="predicted"/>
<sequence length="266" mass="29190">MSTDASPDPGPVEVAAAAAVRAVAEPIWWGTHLREVRWQAELARLLADPVWRGTGLPRGDGEPVLLIPGFLAGDQSLSVMATWLRRLGYAPRRAGISFNVQCSDTAVDRLERVLHHVHLRSGRKVAIVGHSRGGHFAKALASRRPDQVSQVISMGSGLDTPFDISEPTRLAVEGVRRIVARRDPERGAQGCFTHTCVCRYSEDYRRPFPESVPLTSIYSKGDGVVRWRACIVPYARCVEVKGSHIGLAFNRHAYREIATTLAPTPS</sequence>
<evidence type="ECO:0000259" key="1">
    <source>
        <dbReference type="Pfam" id="PF00561"/>
    </source>
</evidence>
<gene>
    <name evidence="2" type="ORF">AVDCRST_MAG16-569</name>
</gene>
<protein>
    <recommendedName>
        <fullName evidence="1">AB hydrolase-1 domain-containing protein</fullName>
    </recommendedName>
</protein>
<feature type="domain" description="AB hydrolase-1" evidence="1">
    <location>
        <begin position="122"/>
        <end position="171"/>
    </location>
</feature>
<dbReference type="EMBL" id="CADCUE010000044">
    <property type="protein sequence ID" value="CAA9317329.1"/>
    <property type="molecule type" value="Genomic_DNA"/>
</dbReference>
<accession>A0A6J4KWF1</accession>
<dbReference type="InterPro" id="IPR029058">
    <property type="entry name" value="AB_hydrolase_fold"/>
</dbReference>
<reference evidence="2" key="1">
    <citation type="submission" date="2020-02" db="EMBL/GenBank/DDBJ databases">
        <authorList>
            <person name="Meier V. D."/>
        </authorList>
    </citation>
    <scope>NUCLEOTIDE SEQUENCE</scope>
    <source>
        <strain evidence="2">AVDCRST_MAG16</strain>
    </source>
</reference>